<dbReference type="GO" id="GO:0002938">
    <property type="term" value="P:tRNA guanine ribose methylation"/>
    <property type="evidence" value="ECO:0007669"/>
    <property type="project" value="UniProtKB-UniRule"/>
</dbReference>
<dbReference type="OrthoDB" id="9794400at2"/>
<comment type="similarity">
    <text evidence="7">Belongs to the class IV-like SAM-binding methyltransferase superfamily. RNA methyltransferase TrmH family.</text>
</comment>
<sequence>MDKKLLEYLSGYITPQRLELYNKVLATRTRYLTVVLEDIFQAQNASAVLRTCDCFGVQDVHIIENRNEFKVNREIAMGSSKWLTMKKYNGAENGNLEVIRKLKAENYRIVATTPHLNDQELPDFDLSKGKTALVFGSELPGITDSIINEADEFLKIPMYGFTESFNISVSAAIILHHLTLKMRQDNNIDWRLSEQESDEIKLEWIRKGIKRPDLLEKRFLKGNIS</sequence>
<protein>
    <recommendedName>
        <fullName evidence="7">tRNA (guanosine(18)-2'-O)-methyltransferase</fullName>
        <ecNumber evidence="7">2.1.1.34</ecNumber>
    </recommendedName>
    <alternativeName>
        <fullName evidence="7">tRNA [Gm18] methyltransferase</fullName>
    </alternativeName>
</protein>
<dbReference type="Pfam" id="PF00588">
    <property type="entry name" value="SpoU_methylase"/>
    <property type="match status" value="1"/>
</dbReference>
<dbReference type="PANTHER" id="PTHR43453:SF1">
    <property type="entry name" value="TRNA_RRNA METHYLTRANSFERASE SPOU TYPE DOMAIN-CONTAINING PROTEIN"/>
    <property type="match status" value="1"/>
</dbReference>
<evidence type="ECO:0000313" key="9">
    <source>
        <dbReference type="EMBL" id="RIJ45487.1"/>
    </source>
</evidence>
<feature type="binding site" evidence="7">
    <location>
        <position position="112"/>
    </location>
    <ligand>
        <name>S-adenosyl-L-methionine</name>
        <dbReference type="ChEBI" id="CHEBI:59789"/>
    </ligand>
</feature>
<dbReference type="HAMAP" id="MF_02060">
    <property type="entry name" value="tRNA_methyltr_TrmH"/>
    <property type="match status" value="1"/>
</dbReference>
<name>A0A399SU31_9BACT</name>
<comment type="caution">
    <text evidence="9">The sequence shown here is derived from an EMBL/GenBank/DDBJ whole genome shotgun (WGS) entry which is preliminary data.</text>
</comment>
<evidence type="ECO:0000256" key="2">
    <source>
        <dbReference type="ARBA" id="ARBA00022603"/>
    </source>
</evidence>
<evidence type="ECO:0000256" key="3">
    <source>
        <dbReference type="ARBA" id="ARBA00022679"/>
    </source>
</evidence>
<feature type="binding site" evidence="7">
    <location>
        <position position="156"/>
    </location>
    <ligand>
        <name>S-adenosyl-L-methionine</name>
        <dbReference type="ChEBI" id="CHEBI:59789"/>
    </ligand>
</feature>
<dbReference type="GO" id="GO:0000049">
    <property type="term" value="F:tRNA binding"/>
    <property type="evidence" value="ECO:0007669"/>
    <property type="project" value="UniProtKB-UniRule"/>
</dbReference>
<dbReference type="PANTHER" id="PTHR43453">
    <property type="entry name" value="RRNA METHYLASE-LIKE"/>
    <property type="match status" value="1"/>
</dbReference>
<dbReference type="InterPro" id="IPR001537">
    <property type="entry name" value="SpoU_MeTrfase"/>
</dbReference>
<evidence type="ECO:0000256" key="6">
    <source>
        <dbReference type="ARBA" id="ARBA00022884"/>
    </source>
</evidence>
<evidence type="ECO:0000313" key="10">
    <source>
        <dbReference type="Proteomes" id="UP000265926"/>
    </source>
</evidence>
<keyword evidence="3 7" id="KW-0808">Transferase</keyword>
<comment type="catalytic activity">
    <reaction evidence="7">
        <text>guanosine(18) in tRNA + S-adenosyl-L-methionine = 2'-O-methylguanosine(18) in tRNA + S-adenosyl-L-homocysteine + H(+)</text>
        <dbReference type="Rhea" id="RHEA:20077"/>
        <dbReference type="Rhea" id="RHEA-COMP:10190"/>
        <dbReference type="Rhea" id="RHEA-COMP:10192"/>
        <dbReference type="ChEBI" id="CHEBI:15378"/>
        <dbReference type="ChEBI" id="CHEBI:57856"/>
        <dbReference type="ChEBI" id="CHEBI:59789"/>
        <dbReference type="ChEBI" id="CHEBI:74269"/>
        <dbReference type="ChEBI" id="CHEBI:74445"/>
        <dbReference type="EC" id="2.1.1.34"/>
    </reaction>
</comment>
<keyword evidence="10" id="KW-1185">Reference proteome</keyword>
<dbReference type="EMBL" id="QWGR01000024">
    <property type="protein sequence ID" value="RIJ45487.1"/>
    <property type="molecule type" value="Genomic_DNA"/>
</dbReference>
<proteinExistence type="inferred from homology"/>
<keyword evidence="1 7" id="KW-0820">tRNA-binding</keyword>
<keyword evidence="6 7" id="KW-0694">RNA-binding</keyword>
<dbReference type="Proteomes" id="UP000265926">
    <property type="component" value="Unassembled WGS sequence"/>
</dbReference>
<comment type="caution">
    <text evidence="7">Lacks conserved residue(s) required for the propagation of feature annotation.</text>
</comment>
<evidence type="ECO:0000256" key="4">
    <source>
        <dbReference type="ARBA" id="ARBA00022691"/>
    </source>
</evidence>
<evidence type="ECO:0000259" key="8">
    <source>
        <dbReference type="Pfam" id="PF00588"/>
    </source>
</evidence>
<organism evidence="9 10">
    <name type="scientific">Maribellus luteus</name>
    <dbReference type="NCBI Taxonomy" id="2305463"/>
    <lineage>
        <taxon>Bacteria</taxon>
        <taxon>Pseudomonadati</taxon>
        <taxon>Bacteroidota</taxon>
        <taxon>Bacteroidia</taxon>
        <taxon>Marinilabiliales</taxon>
        <taxon>Prolixibacteraceae</taxon>
        <taxon>Maribellus</taxon>
    </lineage>
</organism>
<dbReference type="RefSeq" id="WP_119440296.1">
    <property type="nucleotide sequence ID" value="NZ_QWGR01000024.1"/>
</dbReference>
<evidence type="ECO:0000256" key="7">
    <source>
        <dbReference type="HAMAP-Rule" id="MF_02060"/>
    </source>
</evidence>
<keyword evidence="5 7" id="KW-0819">tRNA processing</keyword>
<dbReference type="GO" id="GO:0141100">
    <property type="term" value="F:tRNA (guanine(18)-2'-O)-methyltransferase activity"/>
    <property type="evidence" value="ECO:0007669"/>
    <property type="project" value="UniProtKB-UniRule"/>
</dbReference>
<feature type="domain" description="tRNA/rRNA methyltransferase SpoU type" evidence="8">
    <location>
        <begin position="32"/>
        <end position="176"/>
    </location>
</feature>
<keyword evidence="2 7" id="KW-0489">Methyltransferase</keyword>
<gene>
    <name evidence="7" type="primary">trmH</name>
    <name evidence="9" type="ORF">D1614_22700</name>
</gene>
<reference evidence="9 10" key="1">
    <citation type="submission" date="2018-08" db="EMBL/GenBank/DDBJ databases">
        <title>Pallidiluteibacterium maritimus gen. nov., sp. nov., isolated from coastal sediment.</title>
        <authorList>
            <person name="Zhou L.Y."/>
        </authorList>
    </citation>
    <scope>NUCLEOTIDE SEQUENCE [LARGE SCALE GENOMIC DNA]</scope>
    <source>
        <strain evidence="9 10">XSD2</strain>
    </source>
</reference>
<evidence type="ECO:0000256" key="5">
    <source>
        <dbReference type="ARBA" id="ARBA00022694"/>
    </source>
</evidence>
<evidence type="ECO:0000256" key="1">
    <source>
        <dbReference type="ARBA" id="ARBA00022555"/>
    </source>
</evidence>
<keyword evidence="4 7" id="KW-0949">S-adenosyl-L-methionine</keyword>
<accession>A0A399SU31</accession>
<dbReference type="InterPro" id="IPR029028">
    <property type="entry name" value="Alpha/beta_knot_MTases"/>
</dbReference>
<dbReference type="InterPro" id="IPR029026">
    <property type="entry name" value="tRNA_m1G_MTases_N"/>
</dbReference>
<dbReference type="Gene3D" id="3.40.1280.10">
    <property type="match status" value="1"/>
</dbReference>
<dbReference type="AlphaFoldDB" id="A0A399SU31"/>
<comment type="function">
    <text evidence="7">Catalyzes the 2'-O methylation of guanosine at position 18 in tRNA.</text>
</comment>
<dbReference type="SUPFAM" id="SSF75217">
    <property type="entry name" value="alpha/beta knot"/>
    <property type="match status" value="1"/>
</dbReference>
<dbReference type="InterPro" id="IPR033671">
    <property type="entry name" value="TrmH"/>
</dbReference>
<dbReference type="CDD" id="cd18092">
    <property type="entry name" value="SpoU-like_TrmH"/>
    <property type="match status" value="1"/>
</dbReference>
<dbReference type="EC" id="2.1.1.34" evidence="7"/>